<comment type="caution">
    <text evidence="1">The sequence shown here is derived from an EMBL/GenBank/DDBJ whole genome shotgun (WGS) entry which is preliminary data.</text>
</comment>
<organism evidence="1 2">
    <name type="scientific">Methanofollis tationis</name>
    <dbReference type="NCBI Taxonomy" id="81417"/>
    <lineage>
        <taxon>Archaea</taxon>
        <taxon>Methanobacteriati</taxon>
        <taxon>Methanobacteriota</taxon>
        <taxon>Stenosarchaea group</taxon>
        <taxon>Methanomicrobia</taxon>
        <taxon>Methanomicrobiales</taxon>
        <taxon>Methanomicrobiaceae</taxon>
        <taxon>Methanofollis</taxon>
    </lineage>
</organism>
<evidence type="ECO:0000313" key="2">
    <source>
        <dbReference type="Proteomes" id="UP000570823"/>
    </source>
</evidence>
<proteinExistence type="predicted"/>
<evidence type="ECO:0000313" key="1">
    <source>
        <dbReference type="EMBL" id="NVO67544.1"/>
    </source>
</evidence>
<gene>
    <name evidence="1" type="ORF">HWN36_09555</name>
</gene>
<dbReference type="EMBL" id="JABXWR010000001">
    <property type="protein sequence ID" value="NVO67544.1"/>
    <property type="molecule type" value="Genomic_DNA"/>
</dbReference>
<dbReference type="AlphaFoldDB" id="A0A7K4HQI6"/>
<protein>
    <submittedName>
        <fullName evidence="1">Uncharacterized protein</fullName>
    </submittedName>
</protein>
<reference evidence="1 2" key="1">
    <citation type="submission" date="2020-06" db="EMBL/GenBank/DDBJ databases">
        <title>Methanofollis fontis sp. nov., a methanogen isolated from marine sediments near a cold seep at Four-Way Closure Ridge offshore southwestern Taiwan.</title>
        <authorList>
            <person name="Chen S.-C."/>
            <person name="Teng N.-H."/>
            <person name="Lin Y.-S."/>
            <person name="Lai M.-C."/>
            <person name="Chen H.-H."/>
            <person name="Wang C.-C."/>
        </authorList>
    </citation>
    <scope>NUCLEOTIDE SEQUENCE [LARGE SCALE GENOMIC DNA]</scope>
    <source>
        <strain evidence="1 2">DSM 2702</strain>
    </source>
</reference>
<dbReference type="Proteomes" id="UP000570823">
    <property type="component" value="Unassembled WGS sequence"/>
</dbReference>
<keyword evidence="2" id="KW-1185">Reference proteome</keyword>
<dbReference type="OrthoDB" id="104702at2157"/>
<name>A0A7K4HQI6_9EURY</name>
<sequence length="122" mass="13529">MAPVRPGTDTFFTGEDNFPSMESKFGRGFVIPLVALSKHFALPPEQAFYGAADHLDELILPAQFAGTRIESLVEQLRKKVIWHQPGSMDRETAVEVRAILQKLLVEVDLAFGIADPQIGTYD</sequence>
<accession>A0A7K4HQI6</accession>